<evidence type="ECO:0000313" key="5">
    <source>
        <dbReference type="Proteomes" id="UP000464178"/>
    </source>
</evidence>
<evidence type="ECO:0000259" key="2">
    <source>
        <dbReference type="Pfam" id="PF16095"/>
    </source>
</evidence>
<dbReference type="Pfam" id="PF16095">
    <property type="entry name" value="COR-A"/>
    <property type="match status" value="1"/>
</dbReference>
<feature type="domain" description="COR" evidence="2">
    <location>
        <begin position="14"/>
        <end position="153"/>
    </location>
</feature>
<reference evidence="4 5" key="1">
    <citation type="submission" date="2019-05" db="EMBL/GenBank/DDBJ databases">
        <authorList>
            <consortium name="Science for Life Laboratories"/>
        </authorList>
    </citation>
    <scope>NUCLEOTIDE SEQUENCE [LARGE SCALE GENOMIC DNA]</scope>
    <source>
        <strain evidence="4">Soil9</strain>
    </source>
</reference>
<name>A0A6P2D5Z7_9BACT</name>
<dbReference type="InterPro" id="IPR057263">
    <property type="entry name" value="COR-B"/>
</dbReference>
<dbReference type="EMBL" id="LR593886">
    <property type="protein sequence ID" value="VTR94902.1"/>
    <property type="molecule type" value="Genomic_DNA"/>
</dbReference>
<dbReference type="Pfam" id="PF25497">
    <property type="entry name" value="COR-B"/>
    <property type="match status" value="1"/>
</dbReference>
<dbReference type="Proteomes" id="UP000464178">
    <property type="component" value="Chromosome"/>
</dbReference>
<dbReference type="InterPro" id="IPR036388">
    <property type="entry name" value="WH-like_DNA-bd_sf"/>
</dbReference>
<dbReference type="InterPro" id="IPR032171">
    <property type="entry name" value="COR-A"/>
</dbReference>
<sequence>MIRAELPHVRDQFPRSYFAVKEELAKTARRASILNTNTYRDKCRTQKITEQDEQENLLLLLDRIGVVVKYDDTTLLDPNWLTTAVYRILTHADVVTAGGEFSVSEIGALLAGLSEKLAKQYPSERWTFISEMMERFGLSFKLPTTKDRYLVPNRFPVEEPDLPGWDETGLLRFRYEYQDTPPRGLLPRFVVLAHRHLTRPRIAWLNGVILGIDGCEVLVKMEPHKRRVAITVRGPEASRRSALTVVREHFAAVHELNKLVPGADVFTKIPVSVLGYPDAAFDFETLLSLERDGVHRVTYLNTNAQFEIKGLLTGVGPEPLVVRNSDEVLGPDELSISRGRVHESGALIVYGNVGAIYDRSKFRQSHQEANVGDKINIGGNVSGSAVGRGASVTAEQIVTNIRQQLPSGASSAEELKKFLEAALTQLAAENLDPDDHKEAKDNVERIEKETAKSDPNKDRVRGWVEAIERISPVTGRALRAASWIAARFA</sequence>
<gene>
    <name evidence="4" type="ORF">SOIL9_28120</name>
</gene>
<evidence type="ECO:0000313" key="4">
    <source>
        <dbReference type="EMBL" id="VTR94902.1"/>
    </source>
</evidence>
<dbReference type="KEGG" id="gms:SOIL9_28120"/>
<dbReference type="Gene3D" id="3.30.310.200">
    <property type="match status" value="1"/>
</dbReference>
<dbReference type="Gene3D" id="1.10.10.10">
    <property type="entry name" value="Winged helix-like DNA-binding domain superfamily/Winged helix DNA-binding domain"/>
    <property type="match status" value="1"/>
</dbReference>
<proteinExistence type="predicted"/>
<feature type="domain" description="C-terminal of Roc COR-B" evidence="3">
    <location>
        <begin position="170"/>
        <end position="313"/>
    </location>
</feature>
<keyword evidence="5" id="KW-1185">Reference proteome</keyword>
<dbReference type="Gene3D" id="1.10.10.2200">
    <property type="match status" value="1"/>
</dbReference>
<dbReference type="AlphaFoldDB" id="A0A6P2D5Z7"/>
<organism evidence="4 5">
    <name type="scientific">Gemmata massiliana</name>
    <dbReference type="NCBI Taxonomy" id="1210884"/>
    <lineage>
        <taxon>Bacteria</taxon>
        <taxon>Pseudomonadati</taxon>
        <taxon>Planctomycetota</taxon>
        <taxon>Planctomycetia</taxon>
        <taxon>Gemmatales</taxon>
        <taxon>Gemmataceae</taxon>
        <taxon>Gemmata</taxon>
    </lineage>
</organism>
<evidence type="ECO:0000256" key="1">
    <source>
        <dbReference type="ARBA" id="ARBA00022737"/>
    </source>
</evidence>
<keyword evidence="1" id="KW-0677">Repeat</keyword>
<evidence type="ECO:0000259" key="3">
    <source>
        <dbReference type="Pfam" id="PF25497"/>
    </source>
</evidence>
<protein>
    <submittedName>
        <fullName evidence="4">Uncharacterized protein</fullName>
    </submittedName>
</protein>
<accession>A0A6P2D5Z7</accession>